<evidence type="ECO:0000256" key="1">
    <source>
        <dbReference type="ARBA" id="ARBA00004496"/>
    </source>
</evidence>
<dbReference type="EMBL" id="MG592610">
    <property type="protein sequence ID" value="AUR97936.1"/>
    <property type="molecule type" value="Genomic_DNA"/>
</dbReference>
<name>A0A2I7RWA3_9CAUD</name>
<dbReference type="InterPro" id="IPR003714">
    <property type="entry name" value="PhoH"/>
</dbReference>
<evidence type="ECO:0000256" key="7">
    <source>
        <dbReference type="SAM" id="MobiDB-lite"/>
    </source>
</evidence>
<evidence type="ECO:0000259" key="8">
    <source>
        <dbReference type="Pfam" id="PF02562"/>
    </source>
</evidence>
<comment type="subcellular location">
    <subcellularLocation>
        <location evidence="1">Cytoplasm</location>
    </subcellularLocation>
</comment>
<comment type="similarity">
    <text evidence="2">Belongs to the PhoH family.</text>
</comment>
<reference evidence="9 10" key="1">
    <citation type="submission" date="2017-11" db="EMBL/GenBank/DDBJ databases">
        <title>A major lineage of nontailed dsDNA viruses as unrecognized killers of marine bacteria.</title>
        <authorList>
            <person name="Kauffman K.M."/>
            <person name="Hussain F.A."/>
            <person name="Yang J."/>
            <person name="Arevalo P."/>
            <person name="Brown J.M."/>
            <person name="Chang W.K."/>
            <person name="VanInsberghe D."/>
            <person name="Elsherbini J."/>
            <person name="Cutler M.B."/>
            <person name="Kelly L."/>
            <person name="Polz M.F."/>
        </authorList>
    </citation>
    <scope>NUCLEOTIDE SEQUENCE [LARGE SCALE GENOMIC DNA]</scope>
</reference>
<feature type="compositionally biased region" description="Basic residues" evidence="7">
    <location>
        <begin position="10"/>
        <end position="20"/>
    </location>
</feature>
<proteinExistence type="inferred from homology"/>
<feature type="region of interest" description="Disordered" evidence="7">
    <location>
        <begin position="252"/>
        <end position="274"/>
    </location>
</feature>
<evidence type="ECO:0000256" key="6">
    <source>
        <dbReference type="ARBA" id="ARBA00039970"/>
    </source>
</evidence>
<evidence type="ECO:0000256" key="2">
    <source>
        <dbReference type="ARBA" id="ARBA00010393"/>
    </source>
</evidence>
<gene>
    <name evidence="9" type="ORF">NVP1245O_23</name>
</gene>
<dbReference type="InterPro" id="IPR051451">
    <property type="entry name" value="PhoH2-like"/>
</dbReference>
<evidence type="ECO:0000256" key="5">
    <source>
        <dbReference type="ARBA" id="ARBA00022840"/>
    </source>
</evidence>
<dbReference type="InterPro" id="IPR027417">
    <property type="entry name" value="P-loop_NTPase"/>
</dbReference>
<dbReference type="PANTHER" id="PTHR30473:SF1">
    <property type="entry name" value="PHOH-LIKE PROTEIN"/>
    <property type="match status" value="1"/>
</dbReference>
<dbReference type="Pfam" id="PF02562">
    <property type="entry name" value="PhoH"/>
    <property type="match status" value="1"/>
</dbReference>
<keyword evidence="4" id="KW-0547">Nucleotide-binding</keyword>
<protein>
    <recommendedName>
        <fullName evidence="6">PhoH-like protein</fullName>
    </recommendedName>
</protein>
<organism evidence="9 10">
    <name type="scientific">Vibrio phage 1.245.O._10N.261.54.C7</name>
    <dbReference type="NCBI Taxonomy" id="1881236"/>
    <lineage>
        <taxon>Viruses</taxon>
        <taxon>Duplodnaviria</taxon>
        <taxon>Heunggongvirae</taxon>
        <taxon>Uroviricota</taxon>
        <taxon>Caudoviricetes</taxon>
        <taxon>Schitoviridae</taxon>
        <taxon>Pariacacavirus</taxon>
        <taxon>Pariacacavirus 1245O</taxon>
    </lineage>
</organism>
<dbReference type="Proteomes" id="UP000272163">
    <property type="component" value="Segment"/>
</dbReference>
<feature type="compositionally biased region" description="Basic and acidic residues" evidence="7">
    <location>
        <begin position="253"/>
        <end position="264"/>
    </location>
</feature>
<evidence type="ECO:0000313" key="10">
    <source>
        <dbReference type="Proteomes" id="UP000272163"/>
    </source>
</evidence>
<evidence type="ECO:0000256" key="3">
    <source>
        <dbReference type="ARBA" id="ARBA00022490"/>
    </source>
</evidence>
<dbReference type="PANTHER" id="PTHR30473">
    <property type="entry name" value="PROTEIN PHOH"/>
    <property type="match status" value="1"/>
</dbReference>
<accession>A0A2I7RWA3</accession>
<evidence type="ECO:0000313" key="9">
    <source>
        <dbReference type="EMBL" id="AUR97936.1"/>
    </source>
</evidence>
<keyword evidence="3" id="KW-0963">Cytoplasm</keyword>
<keyword evidence="10" id="KW-1185">Reference proteome</keyword>
<sequence>MTKKIDKTLRREKRREKKQRQHQDSTPKAQAPKPKQFDVIQTSTHKAYQHALFSRDRAPVLCLGSAGTGKTFGAIKAAMVQLEAKHIKRIIVLRPQETFAAKAGYLPGTEREKLEPWIRPIHQNLKKLGYSQSAIELMEKNEVLCYYDLGMVQGLTFDQAMIIIDEPQNMTYEQIEGVLTREGVWSRTVFCGDVRQTSPKFNNSGLPRFIDMVQAMNSDIHYIEMTRDDVVRSPRCKQWIADFEDYEAGIRPNDYKDMMDEPKPDPLSLYDEVA</sequence>
<keyword evidence="5" id="KW-0067">ATP-binding</keyword>
<dbReference type="Gene3D" id="3.40.50.300">
    <property type="entry name" value="P-loop containing nucleotide triphosphate hydrolases"/>
    <property type="match status" value="1"/>
</dbReference>
<evidence type="ECO:0000256" key="4">
    <source>
        <dbReference type="ARBA" id="ARBA00022741"/>
    </source>
</evidence>
<dbReference type="SUPFAM" id="SSF52540">
    <property type="entry name" value="P-loop containing nucleoside triphosphate hydrolases"/>
    <property type="match status" value="1"/>
</dbReference>
<dbReference type="GO" id="GO:0005524">
    <property type="term" value="F:ATP binding"/>
    <property type="evidence" value="ECO:0007669"/>
    <property type="project" value="UniProtKB-KW"/>
</dbReference>
<feature type="region of interest" description="Disordered" evidence="7">
    <location>
        <begin position="1"/>
        <end position="36"/>
    </location>
</feature>
<feature type="domain" description="PhoH-like protein" evidence="8">
    <location>
        <begin position="42"/>
        <end position="241"/>
    </location>
</feature>